<protein>
    <recommendedName>
        <fullName evidence="4">Protein DnrP</fullName>
    </recommendedName>
</protein>
<reference evidence="2 3" key="1">
    <citation type="submission" date="2015-01" db="EMBL/GenBank/DDBJ databases">
        <title>Genome sequence of the beneficial rhizobacterium Pseudomonas fluorescens 2-79.</title>
        <authorList>
            <person name="Thuermer A."/>
            <person name="Daniel R."/>
        </authorList>
    </citation>
    <scope>NUCLEOTIDE SEQUENCE [LARGE SCALE GENOMIC DNA]</scope>
    <source>
        <strain evidence="2 3">2-79</strain>
    </source>
</reference>
<keyword evidence="1" id="KW-0812">Transmembrane</keyword>
<evidence type="ECO:0000256" key="1">
    <source>
        <dbReference type="SAM" id="Phobius"/>
    </source>
</evidence>
<gene>
    <name evidence="2" type="ORF">PFLU3_52240</name>
</gene>
<evidence type="ECO:0008006" key="4">
    <source>
        <dbReference type="Google" id="ProtNLM"/>
    </source>
</evidence>
<dbReference type="EMBL" id="JXCQ01000090">
    <property type="protein sequence ID" value="KIR17436.1"/>
    <property type="molecule type" value="Genomic_DNA"/>
</dbReference>
<sequence>MSTLPVCLYCQTANPSRQSDCLQCGMPLPVMAERVQARRLRRFKWFCVGLTIFCITMFFVLPRSIN</sequence>
<comment type="caution">
    <text evidence="2">The sequence shown here is derived from an EMBL/GenBank/DDBJ whole genome shotgun (WGS) entry which is preliminary data.</text>
</comment>
<keyword evidence="1" id="KW-0472">Membrane</keyword>
<dbReference type="RefSeq" id="WP_043051393.1">
    <property type="nucleotide sequence ID" value="NZ_JXCQ01000090.1"/>
</dbReference>
<evidence type="ECO:0000313" key="3">
    <source>
        <dbReference type="Proteomes" id="UP000032210"/>
    </source>
</evidence>
<name>A0A0D0T0C2_PSEFL</name>
<feature type="transmembrane region" description="Helical" evidence="1">
    <location>
        <begin position="43"/>
        <end position="61"/>
    </location>
</feature>
<organism evidence="2 3">
    <name type="scientific">Pseudomonas fluorescens</name>
    <dbReference type="NCBI Taxonomy" id="294"/>
    <lineage>
        <taxon>Bacteria</taxon>
        <taxon>Pseudomonadati</taxon>
        <taxon>Pseudomonadota</taxon>
        <taxon>Gammaproteobacteria</taxon>
        <taxon>Pseudomonadales</taxon>
        <taxon>Pseudomonadaceae</taxon>
        <taxon>Pseudomonas</taxon>
    </lineage>
</organism>
<keyword evidence="1" id="KW-1133">Transmembrane helix</keyword>
<accession>A0A0D0T0C2</accession>
<dbReference type="PATRIC" id="fig|294.125.peg.5370"/>
<evidence type="ECO:0000313" key="2">
    <source>
        <dbReference type="EMBL" id="KIR17436.1"/>
    </source>
</evidence>
<dbReference type="AlphaFoldDB" id="A0A0D0T0C2"/>
<dbReference type="Proteomes" id="UP000032210">
    <property type="component" value="Unassembled WGS sequence"/>
</dbReference>
<proteinExistence type="predicted"/>